<dbReference type="InterPro" id="IPR016461">
    <property type="entry name" value="COMT-like"/>
</dbReference>
<dbReference type="AlphaFoldDB" id="A0A7J6E0S4"/>
<keyword evidence="1" id="KW-0489">Methyltransferase</keyword>
<keyword evidence="10" id="KW-1185">Reference proteome</keyword>
<dbReference type="EMBL" id="JAATIP010000323">
    <property type="protein sequence ID" value="KAF4351988.1"/>
    <property type="molecule type" value="Genomic_DNA"/>
</dbReference>
<dbReference type="GO" id="GO:0008171">
    <property type="term" value="F:O-methyltransferase activity"/>
    <property type="evidence" value="ECO:0007669"/>
    <property type="project" value="InterPro"/>
</dbReference>
<accession>A0A7J6E0S4</accession>
<dbReference type="Pfam" id="PF08100">
    <property type="entry name" value="Dimerisation"/>
    <property type="match status" value="1"/>
</dbReference>
<evidence type="ECO:0000313" key="9">
    <source>
        <dbReference type="Proteomes" id="UP000525078"/>
    </source>
</evidence>
<name>A0A7J6E0S4_CANSA</name>
<organism evidence="7 9">
    <name type="scientific">Cannabis sativa</name>
    <name type="common">Hemp</name>
    <name type="synonym">Marijuana</name>
    <dbReference type="NCBI Taxonomy" id="3483"/>
    <lineage>
        <taxon>Eukaryota</taxon>
        <taxon>Viridiplantae</taxon>
        <taxon>Streptophyta</taxon>
        <taxon>Embryophyta</taxon>
        <taxon>Tracheophyta</taxon>
        <taxon>Spermatophyta</taxon>
        <taxon>Magnoliopsida</taxon>
        <taxon>eudicotyledons</taxon>
        <taxon>Gunneridae</taxon>
        <taxon>Pentapetalae</taxon>
        <taxon>rosids</taxon>
        <taxon>fabids</taxon>
        <taxon>Rosales</taxon>
        <taxon>Cannabaceae</taxon>
        <taxon>Cannabis</taxon>
    </lineage>
</organism>
<dbReference type="PIRSF" id="PIRSF005739">
    <property type="entry name" value="O-mtase"/>
    <property type="match status" value="1"/>
</dbReference>
<dbReference type="GO" id="GO:0009717">
    <property type="term" value="P:isoflavonoid biosynthetic process"/>
    <property type="evidence" value="ECO:0007669"/>
    <property type="project" value="UniProtKB-ARBA"/>
</dbReference>
<protein>
    <submittedName>
        <fullName evidence="7">Uncharacterized protein</fullName>
    </submittedName>
</protein>
<dbReference type="GO" id="GO:0032259">
    <property type="term" value="P:methylation"/>
    <property type="evidence" value="ECO:0007669"/>
    <property type="project" value="UniProtKB-KW"/>
</dbReference>
<evidence type="ECO:0000256" key="4">
    <source>
        <dbReference type="PIRSR" id="PIRSR005739-1"/>
    </source>
</evidence>
<dbReference type="FunFam" id="3.40.50.150:FF:000057">
    <property type="entry name" value="O-methyltransferase ZRP4"/>
    <property type="match status" value="1"/>
</dbReference>
<dbReference type="CDD" id="cd02440">
    <property type="entry name" value="AdoMet_MTases"/>
    <property type="match status" value="1"/>
</dbReference>
<dbReference type="GO" id="GO:0046983">
    <property type="term" value="F:protein dimerization activity"/>
    <property type="evidence" value="ECO:0007669"/>
    <property type="project" value="InterPro"/>
</dbReference>
<dbReference type="InterPro" id="IPR012967">
    <property type="entry name" value="COMT_dimerisation"/>
</dbReference>
<dbReference type="SUPFAM" id="SSF53335">
    <property type="entry name" value="S-adenosyl-L-methionine-dependent methyltransferases"/>
    <property type="match status" value="1"/>
</dbReference>
<dbReference type="Proteomes" id="UP000583929">
    <property type="component" value="Unassembled WGS sequence"/>
</dbReference>
<dbReference type="Pfam" id="PF00891">
    <property type="entry name" value="Methyltransf_2"/>
    <property type="match status" value="1"/>
</dbReference>
<dbReference type="InterPro" id="IPR029063">
    <property type="entry name" value="SAM-dependent_MTases_sf"/>
</dbReference>
<dbReference type="InterPro" id="IPR036390">
    <property type="entry name" value="WH_DNA-bd_sf"/>
</dbReference>
<feature type="domain" description="O-methyltransferase dimerisation" evidence="6">
    <location>
        <begin position="28"/>
        <end position="113"/>
    </location>
</feature>
<dbReference type="Proteomes" id="UP000525078">
    <property type="component" value="Unassembled WGS sequence"/>
</dbReference>
<gene>
    <name evidence="7" type="ORF">F8388_026223</name>
    <name evidence="8" type="ORF">G4B88_006766</name>
</gene>
<keyword evidence="3" id="KW-0949">S-adenosyl-L-methionine</keyword>
<comment type="caution">
    <text evidence="7">The sequence shown here is derived from an EMBL/GenBank/DDBJ whole genome shotgun (WGS) entry which is preliminary data.</text>
</comment>
<dbReference type="InterPro" id="IPR001077">
    <property type="entry name" value="COMT_C"/>
</dbReference>
<dbReference type="InterPro" id="IPR036388">
    <property type="entry name" value="WH-like_DNA-bd_sf"/>
</dbReference>
<proteinExistence type="predicted"/>
<evidence type="ECO:0000259" key="5">
    <source>
        <dbReference type="Pfam" id="PF00891"/>
    </source>
</evidence>
<evidence type="ECO:0000313" key="10">
    <source>
        <dbReference type="Proteomes" id="UP000583929"/>
    </source>
</evidence>
<feature type="domain" description="O-methyltransferase C-terminal" evidence="5">
    <location>
        <begin position="134"/>
        <end position="349"/>
    </location>
</feature>
<dbReference type="SUPFAM" id="SSF46785">
    <property type="entry name" value="Winged helix' DNA-binding domain"/>
    <property type="match status" value="1"/>
</dbReference>
<dbReference type="EMBL" id="JAATIQ010000081">
    <property type="protein sequence ID" value="KAF4386510.1"/>
    <property type="molecule type" value="Genomic_DNA"/>
</dbReference>
<evidence type="ECO:0000259" key="6">
    <source>
        <dbReference type="Pfam" id="PF08100"/>
    </source>
</evidence>
<dbReference type="GO" id="GO:0008757">
    <property type="term" value="F:S-adenosylmethionine-dependent methyltransferase activity"/>
    <property type="evidence" value="ECO:0007669"/>
    <property type="project" value="UniProtKB-ARBA"/>
</dbReference>
<dbReference type="PANTHER" id="PTHR11746">
    <property type="entry name" value="O-METHYLTRANSFERASE"/>
    <property type="match status" value="1"/>
</dbReference>
<evidence type="ECO:0000256" key="2">
    <source>
        <dbReference type="ARBA" id="ARBA00022679"/>
    </source>
</evidence>
<evidence type="ECO:0000313" key="8">
    <source>
        <dbReference type="EMBL" id="KAF4386510.1"/>
    </source>
</evidence>
<reference evidence="9 10" key="1">
    <citation type="journal article" date="2020" name="bioRxiv">
        <title>Sequence and annotation of 42 cannabis genomes reveals extensive copy number variation in cannabinoid synthesis and pathogen resistance genes.</title>
        <authorList>
            <person name="Mckernan K.J."/>
            <person name="Helbert Y."/>
            <person name="Kane L.T."/>
            <person name="Ebling H."/>
            <person name="Zhang L."/>
            <person name="Liu B."/>
            <person name="Eaton Z."/>
            <person name="Mclaughlin S."/>
            <person name="Kingan S."/>
            <person name="Baybayan P."/>
            <person name="Concepcion G."/>
            <person name="Jordan M."/>
            <person name="Riva A."/>
            <person name="Barbazuk W."/>
            <person name="Harkins T."/>
        </authorList>
    </citation>
    <scope>NUCLEOTIDE SEQUENCE [LARGE SCALE GENOMIC DNA]</scope>
    <source>
        <strain evidence="9 10">cv. Jamaican Lion 4</strain>
        <strain evidence="8">Father</strain>
        <strain evidence="7">Mother</strain>
        <tissue evidence="7">Leaf</tissue>
    </source>
</reference>
<dbReference type="Gene3D" id="3.40.50.150">
    <property type="entry name" value="Vaccinia Virus protein VP39"/>
    <property type="match status" value="1"/>
</dbReference>
<evidence type="ECO:0000256" key="3">
    <source>
        <dbReference type="ARBA" id="ARBA00022691"/>
    </source>
</evidence>
<evidence type="ECO:0000256" key="1">
    <source>
        <dbReference type="ARBA" id="ARBA00022603"/>
    </source>
</evidence>
<dbReference type="Gene3D" id="1.10.10.10">
    <property type="entry name" value="Winged helix-like DNA-binding domain superfamily/Winged helix DNA-binding domain"/>
    <property type="match status" value="1"/>
</dbReference>
<keyword evidence="2" id="KW-0808">Transferase</keyword>
<dbReference type="PROSITE" id="PS51683">
    <property type="entry name" value="SAM_OMT_II"/>
    <property type="match status" value="1"/>
</dbReference>
<feature type="active site" description="Proton acceptor" evidence="4">
    <location>
        <position position="271"/>
    </location>
</feature>
<evidence type="ECO:0000313" key="7">
    <source>
        <dbReference type="EMBL" id="KAF4351988.1"/>
    </source>
</evidence>
<sequence length="367" mass="41388">MNLIMGEGELVSCRELVEAQELIYNCSLSHIKPMSLKCAIELGIPDIIHNHGQPITLSKLISSLPIHPSKAHCIHRLMRILVHFGFFTTQLLLPQQQEETYSLTLASKLFLKDCPIKATPFFLVQLNPLLLKPWHFLSTWLQKGEDDDDHPSTPFEMANGINFWDGVGNDPMVKYMFTEAMATDSYLMSKVIVEEGKEVFEGLSSLVDVGGGTGIMANAIVEAFTNIKCTVLDLPYIVADLKGTHNLNFVEGDMFKKIPSANAVLLKWTLHDWNDEEVVVILKKCREAIWSKDKGGKVIVIDMVIDDDEEPKSSVETQLCFDMLMMVNLTGKERNEKEWENLFLAAGFSHYKINPIVGFRSLIEVFP</sequence>
<dbReference type="FunFam" id="1.10.10.10:FF:000213">
    <property type="entry name" value="Coniferyl alcohol 9-O-methyltransferase"/>
    <property type="match status" value="1"/>
</dbReference>